<dbReference type="Proteomes" id="UP000219338">
    <property type="component" value="Unassembled WGS sequence"/>
</dbReference>
<protein>
    <submittedName>
        <fullName evidence="1">Uncharacterized protein</fullName>
    </submittedName>
</protein>
<gene>
    <name evidence="1" type="ORF">ARMOST_13239</name>
</gene>
<evidence type="ECO:0000313" key="2">
    <source>
        <dbReference type="Proteomes" id="UP000219338"/>
    </source>
</evidence>
<name>A0A284RM77_ARMOS</name>
<accession>A0A284RM77</accession>
<keyword evidence="2" id="KW-1185">Reference proteome</keyword>
<proteinExistence type="predicted"/>
<dbReference type="AlphaFoldDB" id="A0A284RM77"/>
<evidence type="ECO:0000313" key="1">
    <source>
        <dbReference type="EMBL" id="SJL09858.1"/>
    </source>
</evidence>
<sequence>MTSGSNPLGRGSFLNGYPYHPSFRIINIMAGLNVDFSYPGTDSLVVDILIHIFKARRPGACIETVLTSLATSLGFTVSLSNTKALP</sequence>
<dbReference type="EMBL" id="FUEG01000011">
    <property type="protein sequence ID" value="SJL09858.1"/>
    <property type="molecule type" value="Genomic_DNA"/>
</dbReference>
<organism evidence="1 2">
    <name type="scientific">Armillaria ostoyae</name>
    <name type="common">Armillaria root rot fungus</name>
    <dbReference type="NCBI Taxonomy" id="47428"/>
    <lineage>
        <taxon>Eukaryota</taxon>
        <taxon>Fungi</taxon>
        <taxon>Dikarya</taxon>
        <taxon>Basidiomycota</taxon>
        <taxon>Agaricomycotina</taxon>
        <taxon>Agaricomycetes</taxon>
        <taxon>Agaricomycetidae</taxon>
        <taxon>Agaricales</taxon>
        <taxon>Marasmiineae</taxon>
        <taxon>Physalacriaceae</taxon>
        <taxon>Armillaria</taxon>
    </lineage>
</organism>
<reference evidence="2" key="1">
    <citation type="journal article" date="2017" name="Nat. Ecol. Evol.">
        <title>Genome expansion and lineage-specific genetic innovations in the forest pathogenic fungi Armillaria.</title>
        <authorList>
            <person name="Sipos G."/>
            <person name="Prasanna A.N."/>
            <person name="Walter M.C."/>
            <person name="O'Connor E."/>
            <person name="Balint B."/>
            <person name="Krizsan K."/>
            <person name="Kiss B."/>
            <person name="Hess J."/>
            <person name="Varga T."/>
            <person name="Slot J."/>
            <person name="Riley R."/>
            <person name="Boka B."/>
            <person name="Rigling D."/>
            <person name="Barry K."/>
            <person name="Lee J."/>
            <person name="Mihaltcheva S."/>
            <person name="LaButti K."/>
            <person name="Lipzen A."/>
            <person name="Waldron R."/>
            <person name="Moloney N.M."/>
            <person name="Sperisen C."/>
            <person name="Kredics L."/>
            <person name="Vagvoelgyi C."/>
            <person name="Patrignani A."/>
            <person name="Fitzpatrick D."/>
            <person name="Nagy I."/>
            <person name="Doyle S."/>
            <person name="Anderson J.B."/>
            <person name="Grigoriev I.V."/>
            <person name="Gueldener U."/>
            <person name="Muensterkoetter M."/>
            <person name="Nagy L.G."/>
        </authorList>
    </citation>
    <scope>NUCLEOTIDE SEQUENCE [LARGE SCALE GENOMIC DNA]</scope>
    <source>
        <strain evidence="2">C18/9</strain>
    </source>
</reference>